<organism evidence="1">
    <name type="scientific">marine sediment metagenome</name>
    <dbReference type="NCBI Taxonomy" id="412755"/>
    <lineage>
        <taxon>unclassified sequences</taxon>
        <taxon>metagenomes</taxon>
        <taxon>ecological metagenomes</taxon>
    </lineage>
</organism>
<reference evidence="1" key="1">
    <citation type="journal article" date="2015" name="Nature">
        <title>Complex archaea that bridge the gap between prokaryotes and eukaryotes.</title>
        <authorList>
            <person name="Spang A."/>
            <person name="Saw J.H."/>
            <person name="Jorgensen S.L."/>
            <person name="Zaremba-Niedzwiedzka K."/>
            <person name="Martijn J."/>
            <person name="Lind A.E."/>
            <person name="van Eijk R."/>
            <person name="Schleper C."/>
            <person name="Guy L."/>
            <person name="Ettema T.J."/>
        </authorList>
    </citation>
    <scope>NUCLEOTIDE SEQUENCE</scope>
</reference>
<protein>
    <submittedName>
        <fullName evidence="1">Uncharacterized protein</fullName>
    </submittedName>
</protein>
<comment type="caution">
    <text evidence="1">The sequence shown here is derived from an EMBL/GenBank/DDBJ whole genome shotgun (WGS) entry which is preliminary data.</text>
</comment>
<dbReference type="EMBL" id="LAZR01030449">
    <property type="protein sequence ID" value="KKL56562.1"/>
    <property type="molecule type" value="Genomic_DNA"/>
</dbReference>
<name>A0A0F9FZI8_9ZZZZ</name>
<dbReference type="SUPFAM" id="SSF53474">
    <property type="entry name" value="alpha/beta-Hydrolases"/>
    <property type="match status" value="1"/>
</dbReference>
<accession>A0A0F9FZI8</accession>
<proteinExistence type="predicted"/>
<evidence type="ECO:0000313" key="1">
    <source>
        <dbReference type="EMBL" id="KKL56562.1"/>
    </source>
</evidence>
<dbReference type="AlphaFoldDB" id="A0A0F9FZI8"/>
<dbReference type="InterPro" id="IPR029058">
    <property type="entry name" value="AB_hydrolase_fold"/>
</dbReference>
<sequence>MLTCPEASFFAIYGSDFMYASHGQMLSRPYCGQRVHDLLSVLDLLEANGYRSVHLVARGLGTIWSTFAACLHRLVKRVTLHNALRSYHELTQVPVPRWPLSATVRGVLADFDLPDCHRLLRADKKIAIVQPWDARMRPLPKRGRKGR</sequence>
<gene>
    <name evidence="1" type="ORF">LCGC14_2244170</name>
</gene>